<accession>A0AAG5DY28</accession>
<evidence type="ECO:0000313" key="1">
    <source>
        <dbReference type="EnsemblMetazoa" id="ENSAATROPP015528"/>
    </source>
</evidence>
<keyword evidence="2" id="KW-1185">Reference proteome</keyword>
<proteinExistence type="predicted"/>
<reference evidence="1" key="1">
    <citation type="submission" date="2024-04" db="UniProtKB">
        <authorList>
            <consortium name="EnsemblMetazoa"/>
        </authorList>
    </citation>
    <scope>IDENTIFICATION</scope>
    <source>
        <strain evidence="1">EBRO</strain>
    </source>
</reference>
<dbReference type="AlphaFoldDB" id="A0AAG5DY28"/>
<protein>
    <submittedName>
        <fullName evidence="1">Uncharacterized protein</fullName>
    </submittedName>
</protein>
<dbReference type="Proteomes" id="UP000075880">
    <property type="component" value="Unassembled WGS sequence"/>
</dbReference>
<dbReference type="EnsemblMetazoa" id="ENSAATROPT017573">
    <property type="protein sequence ID" value="ENSAATROPP015528"/>
    <property type="gene ID" value="ENSAATROPG014363"/>
</dbReference>
<name>A0AAG5DY28_ANOAO</name>
<evidence type="ECO:0000313" key="2">
    <source>
        <dbReference type="Proteomes" id="UP000075880"/>
    </source>
</evidence>
<sequence>VVPNWNCGVRVSAITPPFPCTFARGKDQKLHGGSREEITKFARVCNLDRSYSRRCAVAERTAVKLCSYTLKGHVNQQAQC</sequence>
<organism evidence="1 2">
    <name type="scientific">Anopheles atroparvus</name>
    <name type="common">European mosquito</name>
    <dbReference type="NCBI Taxonomy" id="41427"/>
    <lineage>
        <taxon>Eukaryota</taxon>
        <taxon>Metazoa</taxon>
        <taxon>Ecdysozoa</taxon>
        <taxon>Arthropoda</taxon>
        <taxon>Hexapoda</taxon>
        <taxon>Insecta</taxon>
        <taxon>Pterygota</taxon>
        <taxon>Neoptera</taxon>
        <taxon>Endopterygota</taxon>
        <taxon>Diptera</taxon>
        <taxon>Nematocera</taxon>
        <taxon>Culicoidea</taxon>
        <taxon>Culicidae</taxon>
        <taxon>Anophelinae</taxon>
        <taxon>Anopheles</taxon>
    </lineage>
</organism>